<accession>A0A0A8ZNM8</accession>
<organism evidence="1">
    <name type="scientific">Arundo donax</name>
    <name type="common">Giant reed</name>
    <name type="synonym">Donax arundinaceus</name>
    <dbReference type="NCBI Taxonomy" id="35708"/>
    <lineage>
        <taxon>Eukaryota</taxon>
        <taxon>Viridiplantae</taxon>
        <taxon>Streptophyta</taxon>
        <taxon>Embryophyta</taxon>
        <taxon>Tracheophyta</taxon>
        <taxon>Spermatophyta</taxon>
        <taxon>Magnoliopsida</taxon>
        <taxon>Liliopsida</taxon>
        <taxon>Poales</taxon>
        <taxon>Poaceae</taxon>
        <taxon>PACMAD clade</taxon>
        <taxon>Arundinoideae</taxon>
        <taxon>Arundineae</taxon>
        <taxon>Arundo</taxon>
    </lineage>
</organism>
<sequence>MATDRAVPLVRTWPSTSQVSEKGPSVLHTTCPFTVSAGALMSCLLLIRCPSVVATLGELIARCCETTR</sequence>
<proteinExistence type="predicted"/>
<reference evidence="1" key="2">
    <citation type="journal article" date="2015" name="Data Brief">
        <title>Shoot transcriptome of the giant reed, Arundo donax.</title>
        <authorList>
            <person name="Barrero R.A."/>
            <person name="Guerrero F.D."/>
            <person name="Moolhuijzen P."/>
            <person name="Goolsby J.A."/>
            <person name="Tidwell J."/>
            <person name="Bellgard S.E."/>
            <person name="Bellgard M.I."/>
        </authorList>
    </citation>
    <scope>NUCLEOTIDE SEQUENCE</scope>
    <source>
        <tissue evidence="1">Shoot tissue taken approximately 20 cm above the soil surface</tissue>
    </source>
</reference>
<reference evidence="1" key="1">
    <citation type="submission" date="2014-09" db="EMBL/GenBank/DDBJ databases">
        <authorList>
            <person name="Magalhaes I.L.F."/>
            <person name="Oliveira U."/>
            <person name="Santos F.R."/>
            <person name="Vidigal T.H.D.A."/>
            <person name="Brescovit A.D."/>
            <person name="Santos A.J."/>
        </authorList>
    </citation>
    <scope>NUCLEOTIDE SEQUENCE</scope>
    <source>
        <tissue evidence="1">Shoot tissue taken approximately 20 cm above the soil surface</tissue>
    </source>
</reference>
<dbReference type="AlphaFoldDB" id="A0A0A8ZNM8"/>
<dbReference type="EMBL" id="GBRH01257489">
    <property type="protein sequence ID" value="JAD40406.1"/>
    <property type="molecule type" value="Transcribed_RNA"/>
</dbReference>
<name>A0A0A8ZNM8_ARUDO</name>
<protein>
    <submittedName>
        <fullName evidence="1">Uncharacterized protein</fullName>
    </submittedName>
</protein>
<evidence type="ECO:0000313" key="1">
    <source>
        <dbReference type="EMBL" id="JAD40406.1"/>
    </source>
</evidence>